<dbReference type="Gene3D" id="1.25.40.420">
    <property type="match status" value="1"/>
</dbReference>
<feature type="compositionally biased region" description="Basic and acidic residues" evidence="1">
    <location>
        <begin position="820"/>
        <end position="843"/>
    </location>
</feature>
<evidence type="ECO:0000256" key="1">
    <source>
        <dbReference type="SAM" id="MobiDB-lite"/>
    </source>
</evidence>
<dbReference type="Gene3D" id="3.30.710.10">
    <property type="entry name" value="Potassium Channel Kv1.1, Chain A"/>
    <property type="match status" value="2"/>
</dbReference>
<dbReference type="OMA" id="HRDMKYL"/>
<dbReference type="Pfam" id="PF00651">
    <property type="entry name" value="BTB"/>
    <property type="match status" value="2"/>
</dbReference>
<dbReference type="InterPro" id="IPR047935">
    <property type="entry name" value="BTBD7_BTB_POZ_second"/>
</dbReference>
<feature type="region of interest" description="Disordered" evidence="1">
    <location>
        <begin position="796"/>
        <end position="852"/>
    </location>
</feature>
<dbReference type="InterPro" id="IPR011333">
    <property type="entry name" value="SKP1/BTB/POZ_sf"/>
</dbReference>
<feature type="compositionally biased region" description="Low complexity" evidence="1">
    <location>
        <begin position="749"/>
        <end position="765"/>
    </location>
</feature>
<protein>
    <submittedName>
        <fullName evidence="4 5">BTB/POZ domain-containing protein 7</fullName>
    </submittedName>
</protein>
<dbReference type="SMART" id="SM00225">
    <property type="entry name" value="BTB"/>
    <property type="match status" value="2"/>
</dbReference>
<dbReference type="CDD" id="cd18283">
    <property type="entry name" value="BTB1_POZ_BTBD7"/>
    <property type="match status" value="1"/>
</dbReference>
<feature type="region of interest" description="Disordered" evidence="1">
    <location>
        <begin position="715"/>
        <end position="778"/>
    </location>
</feature>
<name>A0A1S3JUQ8_LINAN</name>
<reference evidence="4 5" key="1">
    <citation type="submission" date="2025-04" db="UniProtKB">
        <authorList>
            <consortium name="RefSeq"/>
        </authorList>
    </citation>
    <scope>IDENTIFICATION</scope>
    <source>
        <tissue evidence="4 5">Gonads</tissue>
    </source>
</reference>
<dbReference type="CDD" id="cd18489">
    <property type="entry name" value="BACK_BTBD7"/>
    <property type="match status" value="1"/>
</dbReference>
<dbReference type="KEGG" id="lak:106176289"/>
<evidence type="ECO:0000313" key="3">
    <source>
        <dbReference type="Proteomes" id="UP000085678"/>
    </source>
</evidence>
<dbReference type="SMART" id="SM00875">
    <property type="entry name" value="BACK"/>
    <property type="match status" value="1"/>
</dbReference>
<dbReference type="InterPro" id="IPR042345">
    <property type="entry name" value="Btbd7"/>
</dbReference>
<accession>A0A1S3JUQ8</accession>
<feature type="domain" description="BTB" evidence="2">
    <location>
        <begin position="245"/>
        <end position="335"/>
    </location>
</feature>
<dbReference type="GeneID" id="106176289"/>
<dbReference type="PROSITE" id="PS50097">
    <property type="entry name" value="BTB"/>
    <property type="match status" value="2"/>
</dbReference>
<dbReference type="InterPro" id="IPR000210">
    <property type="entry name" value="BTB/POZ_dom"/>
</dbReference>
<organism evidence="3 5">
    <name type="scientific">Lingula anatina</name>
    <name type="common">Brachiopod</name>
    <name type="synonym">Lingula unguis</name>
    <dbReference type="NCBI Taxonomy" id="7574"/>
    <lineage>
        <taxon>Eukaryota</taxon>
        <taxon>Metazoa</taxon>
        <taxon>Spiralia</taxon>
        <taxon>Lophotrochozoa</taxon>
        <taxon>Brachiopoda</taxon>
        <taxon>Linguliformea</taxon>
        <taxon>Lingulata</taxon>
        <taxon>Lingulida</taxon>
        <taxon>Linguloidea</taxon>
        <taxon>Lingulidae</taxon>
        <taxon>Lingula</taxon>
    </lineage>
</organism>
<gene>
    <name evidence="4 5" type="primary">LOC106176289</name>
</gene>
<dbReference type="RefSeq" id="XP_013414063.1">
    <property type="nucleotide sequence ID" value="XM_013558609.1"/>
</dbReference>
<dbReference type="PANTHER" id="PTHR16064">
    <property type="entry name" value="BTB POZ DOMAIN CONTAINING 7"/>
    <property type="match status" value="1"/>
</dbReference>
<dbReference type="RefSeq" id="XP_013414062.1">
    <property type="nucleotide sequence ID" value="XM_013558608.1"/>
</dbReference>
<feature type="domain" description="BTB" evidence="2">
    <location>
        <begin position="126"/>
        <end position="195"/>
    </location>
</feature>
<dbReference type="PANTHER" id="PTHR16064:SF3">
    <property type="entry name" value="BTB_POZ DOMAIN-CONTAINING PROTEIN 7"/>
    <property type="match status" value="1"/>
</dbReference>
<dbReference type="AlphaFoldDB" id="A0A1S3JUQ8"/>
<evidence type="ECO:0000259" key="2">
    <source>
        <dbReference type="PROSITE" id="PS50097"/>
    </source>
</evidence>
<dbReference type="InterPro" id="IPR047934">
    <property type="entry name" value="BTBD7_BTB_POZ_first"/>
</dbReference>
<evidence type="ECO:0000313" key="5">
    <source>
        <dbReference type="RefSeq" id="XP_013414063.1"/>
    </source>
</evidence>
<proteinExistence type="predicted"/>
<evidence type="ECO:0000313" key="4">
    <source>
        <dbReference type="RefSeq" id="XP_013414062.1"/>
    </source>
</evidence>
<dbReference type="Proteomes" id="UP000085678">
    <property type="component" value="Unplaced"/>
</dbReference>
<dbReference type="OrthoDB" id="2347980at2759"/>
<dbReference type="CDD" id="cd18284">
    <property type="entry name" value="BTB2_POZ_BTBD7"/>
    <property type="match status" value="1"/>
</dbReference>
<dbReference type="SUPFAM" id="SSF54695">
    <property type="entry name" value="POZ domain"/>
    <property type="match status" value="2"/>
</dbReference>
<dbReference type="Pfam" id="PF07707">
    <property type="entry name" value="BACK"/>
    <property type="match status" value="1"/>
</dbReference>
<keyword evidence="3" id="KW-1185">Reference proteome</keyword>
<sequence length="852" mass="95609">MGANISAAEKQQQNQSVSRASTLNRYKGFQISEDMPVKEKKKIMSKLATLRRKLIRVRRHSRSFDHSKAIKELTANWTTRELNALVEEYQALAVLKELTIISSLARVHANTYREDLSNLYDYKYCTDVDLIYRGTCFPVHRAILSARCPFFRKLLARHPHYGAQIHVDIKTPNIDVVMFSALLRYLYTGEFNSDEAKLDSSLDLLVQLGDEFGTPNALDHDLKTLFEMGVYGDAVLVFQTDADCHDLTTSVEGASAATSSTGGNKYEMRCHKAILAARSPFFRNLLLRRAKSGEEMTDRTLHTPTRIVLDESIIPKQYARVLLHAIYQDTVDLNCIIRNSTSTCSLSEVQAIVAGKGHVTHVDEAMEIYQIGQFLDFPILSQGCEDIIVDNLSLDNLLSILSWSSEPHGSQWVHRQALHFLQEEFLQAAHSPIFYELNKEYLIAAIQSDFVQAGEMDILSAVIKWGEHQLIRRMEEREPNLLSHTAHSVTKKGVKRRDLNDTELREILCEVLPYVRMGHIIPPNNDVLNGAIKRGLVSVPPSHMIGDDVGSNYNRMCSWIRGKNSGMFMKPRFFTPYFEEAKSLLDEHTAQLQDNEMARLRLVHMSSIPDTLYMVDDRASCPPSPFPIHHPVYAAATVDIIAGTIPVPNRETIGLMVKREQEIQQSRLVQKAYSLPCTDRRAVNHQIQLRVVREFGLPDSAVEILQHPYRFQMDEASRGDALPGTPRISSLPHRRLKQVTPPSPLMGASSWSYSPRSYSPRSYSPVEKEASNGSDSVLSDIMPDIAMATGAVAQMALHPDPEPPQGAHAESSPRGGARGGEAKPDLRENEGSPRGEMKLDLGDGSHCGTMYI</sequence>
<dbReference type="STRING" id="7574.A0A1S3JUQ8"/>
<dbReference type="InterPro" id="IPR011705">
    <property type="entry name" value="BACK"/>
</dbReference>
<dbReference type="InterPro" id="IPR047936">
    <property type="entry name" value="BTBD7_BACK"/>
</dbReference>
<dbReference type="GO" id="GO:0061138">
    <property type="term" value="P:morphogenesis of a branching epithelium"/>
    <property type="evidence" value="ECO:0007669"/>
    <property type="project" value="InterPro"/>
</dbReference>